<dbReference type="Proteomes" id="UP000054359">
    <property type="component" value="Unassembled WGS sequence"/>
</dbReference>
<accession>A0A087U809</accession>
<proteinExistence type="predicted"/>
<dbReference type="AlphaFoldDB" id="A0A087U809"/>
<feature type="non-terminal residue" evidence="1">
    <location>
        <position position="149"/>
    </location>
</feature>
<sequence>MKGPQWLSQPMIHVQQDLSVELESEIMLKEMKKSFISNVFKFEEPSVFSKFSSWLNLCRVLARCIRFKNNCSKLPAERIKDYLSTEELREVTSMIFRIVQNSEFPEELSCLKSGPDWYSYGNDLKICMFGSSLEETEKTQQKIIAILES</sequence>
<name>A0A087U809_STEMI</name>
<dbReference type="OrthoDB" id="6428721at2759"/>
<gene>
    <name evidence="1" type="ORF">X975_10944</name>
</gene>
<reference evidence="1 2" key="1">
    <citation type="submission" date="2013-11" db="EMBL/GenBank/DDBJ databases">
        <title>Genome sequencing of Stegodyphus mimosarum.</title>
        <authorList>
            <person name="Bechsgaard J."/>
        </authorList>
    </citation>
    <scope>NUCLEOTIDE SEQUENCE [LARGE SCALE GENOMIC DNA]</scope>
</reference>
<keyword evidence="2" id="KW-1185">Reference proteome</keyword>
<evidence type="ECO:0000313" key="2">
    <source>
        <dbReference type="Proteomes" id="UP000054359"/>
    </source>
</evidence>
<evidence type="ECO:0000313" key="1">
    <source>
        <dbReference type="EMBL" id="KFM73498.1"/>
    </source>
</evidence>
<protein>
    <submittedName>
        <fullName evidence="1">Uncharacterized protein</fullName>
    </submittedName>
</protein>
<dbReference type="EMBL" id="KK118638">
    <property type="protein sequence ID" value="KFM73498.1"/>
    <property type="molecule type" value="Genomic_DNA"/>
</dbReference>
<organism evidence="1 2">
    <name type="scientific">Stegodyphus mimosarum</name>
    <name type="common">African social velvet spider</name>
    <dbReference type="NCBI Taxonomy" id="407821"/>
    <lineage>
        <taxon>Eukaryota</taxon>
        <taxon>Metazoa</taxon>
        <taxon>Ecdysozoa</taxon>
        <taxon>Arthropoda</taxon>
        <taxon>Chelicerata</taxon>
        <taxon>Arachnida</taxon>
        <taxon>Araneae</taxon>
        <taxon>Araneomorphae</taxon>
        <taxon>Entelegynae</taxon>
        <taxon>Eresoidea</taxon>
        <taxon>Eresidae</taxon>
        <taxon>Stegodyphus</taxon>
    </lineage>
</organism>